<dbReference type="RefSeq" id="WP_214155833.1">
    <property type="nucleotide sequence ID" value="NZ_JAHBAY010000004.1"/>
</dbReference>
<proteinExistence type="predicted"/>
<sequence length="341" mass="37531">MTPTFPADRALRRVLRPFFAYSRPAGTHRLLSRLLKDERVEAFLAPYDLTYQVVTRDAHREVLDDTGELTEPGSVTVTVHDDEMPCSAPTAQALERCRLRPPLAGVGQERSAVDLLAALLDDPDCRAVRYLTESGVSVPELRESLREGRPLVRDDPMPPELRATRDALLGRRRYRPRELGQFWTTLMVRVLPLNPAQHPGLWARLEAGEIAARHGGRVRSDDLLLAVLTTHAVAQAHPRTTRDTQEDSDAGPVLTDAGLDHVRVRAAIVAGDLGAEGDLGKDAVPLRKQLKGFPVGTGELLRRLLAEPGNRCVRLLRQLDVDPAELSRRLAEQAAARGAAA</sequence>
<dbReference type="Proteomes" id="UP001197247">
    <property type="component" value="Unassembled WGS sequence"/>
</dbReference>
<dbReference type="InterPro" id="IPR036628">
    <property type="entry name" value="Clp_N_dom_sf"/>
</dbReference>
<accession>A0ABS5TEP4</accession>
<evidence type="ECO:0000313" key="2">
    <source>
        <dbReference type="Proteomes" id="UP001197247"/>
    </source>
</evidence>
<organism evidence="1 2">
    <name type="scientific">Kineosporia corallincola</name>
    <dbReference type="NCBI Taxonomy" id="2835133"/>
    <lineage>
        <taxon>Bacteria</taxon>
        <taxon>Bacillati</taxon>
        <taxon>Actinomycetota</taxon>
        <taxon>Actinomycetes</taxon>
        <taxon>Kineosporiales</taxon>
        <taxon>Kineosporiaceae</taxon>
        <taxon>Kineosporia</taxon>
    </lineage>
</organism>
<dbReference type="EMBL" id="JAHBAY010000004">
    <property type="protein sequence ID" value="MBT0769532.1"/>
    <property type="molecule type" value="Genomic_DNA"/>
</dbReference>
<dbReference type="Gene3D" id="1.10.1780.10">
    <property type="entry name" value="Clp, N-terminal domain"/>
    <property type="match status" value="2"/>
</dbReference>
<name>A0ABS5TEP4_9ACTN</name>
<comment type="caution">
    <text evidence="1">The sequence shown here is derived from an EMBL/GenBank/DDBJ whole genome shotgun (WGS) entry which is preliminary data.</text>
</comment>
<gene>
    <name evidence="1" type="ORF">KIH74_11410</name>
</gene>
<keyword evidence="2" id="KW-1185">Reference proteome</keyword>
<evidence type="ECO:0000313" key="1">
    <source>
        <dbReference type="EMBL" id="MBT0769532.1"/>
    </source>
</evidence>
<protein>
    <submittedName>
        <fullName evidence="1">Uncharacterized protein</fullName>
    </submittedName>
</protein>
<reference evidence="1 2" key="1">
    <citation type="submission" date="2021-05" db="EMBL/GenBank/DDBJ databases">
        <title>Kineosporia and Streptomyces sp. nov. two new marine actinobacteria isolated from Coral.</title>
        <authorList>
            <person name="Buangrab K."/>
            <person name="Sutthacheep M."/>
            <person name="Yeemin T."/>
            <person name="Harunari E."/>
            <person name="Igarashi Y."/>
            <person name="Kanchanasin P."/>
            <person name="Tanasupawat S."/>
            <person name="Phongsopitanun W."/>
        </authorList>
    </citation>
    <scope>NUCLEOTIDE SEQUENCE [LARGE SCALE GENOMIC DNA]</scope>
    <source>
        <strain evidence="1 2">J2-2</strain>
    </source>
</reference>